<sequence>MANTVRLRNSGGRWAVRLIPCFIVAVITFATYVVVGHICIDYLNSQRRESGVAAALLVLYFLCLIFSAATYLRTIYTVQTNPAIVPLPHGRDTGSHDIPKRSRRNPDPEAPAWGSWNPPDNNPDSPGLEQFYSKSVFVCQADGRPNWCSECRHWKPDRAHHSSDLGRCIRKLDHVCPWVGGMVSETSFNFFVQFTFYCTGLCIVTLSAGAYCLSLQRRNGESVDGLVVAVIALSGFFGFFTMAMTLTSGRYIFTNITNIDMLKGSQKYQLAIRIPRNSPPTDRYHTIVYPLARPQGFGAAPNVSSPHDSMSSGSVRDKEAIHTFAIVQTELGENPWDLGYWRNWKSVMGNNIVEWLLPIKHSPCCNHESMESDYEYGPLIAELKRRFGLPDEQLPGAETGIEMQHRRPSHR</sequence>
<dbReference type="PANTHER" id="PTHR22883:SF23">
    <property type="entry name" value="PALMITOYLTRANSFERASE ZDHHC6"/>
    <property type="match status" value="1"/>
</dbReference>
<evidence type="ECO:0000256" key="6">
    <source>
        <dbReference type="ARBA" id="ARBA00023139"/>
    </source>
</evidence>
<organism evidence="14 15">
    <name type="scientific">Stachybotrys elegans</name>
    <dbReference type="NCBI Taxonomy" id="80388"/>
    <lineage>
        <taxon>Eukaryota</taxon>
        <taxon>Fungi</taxon>
        <taxon>Dikarya</taxon>
        <taxon>Ascomycota</taxon>
        <taxon>Pezizomycotina</taxon>
        <taxon>Sordariomycetes</taxon>
        <taxon>Hypocreomycetidae</taxon>
        <taxon>Hypocreales</taxon>
        <taxon>Stachybotryaceae</taxon>
        <taxon>Stachybotrys</taxon>
    </lineage>
</organism>
<dbReference type="InterPro" id="IPR039859">
    <property type="entry name" value="PFA4/ZDH16/20/ERF2-like"/>
</dbReference>
<protein>
    <recommendedName>
        <fullName evidence="11">Palmitoyltransferase</fullName>
        <ecNumber evidence="11">2.3.1.225</ecNumber>
    </recommendedName>
</protein>
<evidence type="ECO:0000313" key="15">
    <source>
        <dbReference type="Proteomes" id="UP000813444"/>
    </source>
</evidence>
<keyword evidence="5 11" id="KW-0472">Membrane</keyword>
<feature type="transmembrane region" description="Helical" evidence="11">
    <location>
        <begin position="225"/>
        <end position="246"/>
    </location>
</feature>
<comment type="domain">
    <text evidence="11">The DHHC domain is required for palmitoyltransferase activity.</text>
</comment>
<dbReference type="GO" id="GO:0005794">
    <property type="term" value="C:Golgi apparatus"/>
    <property type="evidence" value="ECO:0007669"/>
    <property type="project" value="TreeGrafter"/>
</dbReference>
<reference evidence="14" key="1">
    <citation type="journal article" date="2021" name="Nat. Commun.">
        <title>Genetic determinants of endophytism in the Arabidopsis root mycobiome.</title>
        <authorList>
            <person name="Mesny F."/>
            <person name="Miyauchi S."/>
            <person name="Thiergart T."/>
            <person name="Pickel B."/>
            <person name="Atanasova L."/>
            <person name="Karlsson M."/>
            <person name="Huettel B."/>
            <person name="Barry K.W."/>
            <person name="Haridas S."/>
            <person name="Chen C."/>
            <person name="Bauer D."/>
            <person name="Andreopoulos W."/>
            <person name="Pangilinan J."/>
            <person name="LaButti K."/>
            <person name="Riley R."/>
            <person name="Lipzen A."/>
            <person name="Clum A."/>
            <person name="Drula E."/>
            <person name="Henrissat B."/>
            <person name="Kohler A."/>
            <person name="Grigoriev I.V."/>
            <person name="Martin F.M."/>
            <person name="Hacquard S."/>
        </authorList>
    </citation>
    <scope>NUCLEOTIDE SEQUENCE</scope>
    <source>
        <strain evidence="14">MPI-CAGE-CH-0235</strain>
    </source>
</reference>
<feature type="region of interest" description="Disordered" evidence="12">
    <location>
        <begin position="87"/>
        <end position="119"/>
    </location>
</feature>
<evidence type="ECO:0000313" key="14">
    <source>
        <dbReference type="EMBL" id="KAH7309086.1"/>
    </source>
</evidence>
<feature type="compositionally biased region" description="Basic and acidic residues" evidence="12">
    <location>
        <begin position="89"/>
        <end position="107"/>
    </location>
</feature>
<comment type="similarity">
    <text evidence="9">Belongs to the DHHC palmitoyltransferase family. PFA5 subfamily.</text>
</comment>
<dbReference type="InterPro" id="IPR001594">
    <property type="entry name" value="Palmitoyltrfase_DHHC"/>
</dbReference>
<keyword evidence="2 11" id="KW-0808">Transferase</keyword>
<name>A0A8K0WNA7_9HYPO</name>
<dbReference type="GO" id="GO:0019706">
    <property type="term" value="F:protein-cysteine S-palmitoyltransferase activity"/>
    <property type="evidence" value="ECO:0007669"/>
    <property type="project" value="UniProtKB-EC"/>
</dbReference>
<keyword evidence="3 11" id="KW-0812">Transmembrane</keyword>
<evidence type="ECO:0000256" key="5">
    <source>
        <dbReference type="ARBA" id="ARBA00023136"/>
    </source>
</evidence>
<evidence type="ECO:0000256" key="11">
    <source>
        <dbReference type="RuleBase" id="RU079119"/>
    </source>
</evidence>
<keyword evidence="15" id="KW-1185">Reference proteome</keyword>
<dbReference type="GO" id="GO:0006612">
    <property type="term" value="P:protein targeting to membrane"/>
    <property type="evidence" value="ECO:0007669"/>
    <property type="project" value="TreeGrafter"/>
</dbReference>
<dbReference type="GO" id="GO:0005783">
    <property type="term" value="C:endoplasmic reticulum"/>
    <property type="evidence" value="ECO:0007669"/>
    <property type="project" value="TreeGrafter"/>
</dbReference>
<evidence type="ECO:0000256" key="2">
    <source>
        <dbReference type="ARBA" id="ARBA00022679"/>
    </source>
</evidence>
<evidence type="ECO:0000256" key="9">
    <source>
        <dbReference type="ARBA" id="ARBA00038298"/>
    </source>
</evidence>
<dbReference type="Proteomes" id="UP000813444">
    <property type="component" value="Unassembled WGS sequence"/>
</dbReference>
<keyword evidence="8 11" id="KW-0012">Acyltransferase</keyword>
<evidence type="ECO:0000256" key="4">
    <source>
        <dbReference type="ARBA" id="ARBA00022989"/>
    </source>
</evidence>
<comment type="subcellular location">
    <subcellularLocation>
        <location evidence="1">Membrane</location>
        <topology evidence="1">Multi-pass membrane protein</topology>
    </subcellularLocation>
</comment>
<dbReference type="OrthoDB" id="331948at2759"/>
<feature type="region of interest" description="Disordered" evidence="12">
    <location>
        <begin position="391"/>
        <end position="411"/>
    </location>
</feature>
<dbReference type="Pfam" id="PF01529">
    <property type="entry name" value="DHHC"/>
    <property type="match status" value="1"/>
</dbReference>
<accession>A0A8K0WNA7</accession>
<feature type="transmembrane region" description="Helical" evidence="11">
    <location>
        <begin position="14"/>
        <end position="40"/>
    </location>
</feature>
<comment type="catalytic activity">
    <reaction evidence="10 11">
        <text>L-cysteinyl-[protein] + hexadecanoyl-CoA = S-hexadecanoyl-L-cysteinyl-[protein] + CoA</text>
        <dbReference type="Rhea" id="RHEA:36683"/>
        <dbReference type="Rhea" id="RHEA-COMP:10131"/>
        <dbReference type="Rhea" id="RHEA-COMP:11032"/>
        <dbReference type="ChEBI" id="CHEBI:29950"/>
        <dbReference type="ChEBI" id="CHEBI:57287"/>
        <dbReference type="ChEBI" id="CHEBI:57379"/>
        <dbReference type="ChEBI" id="CHEBI:74151"/>
        <dbReference type="EC" id="2.3.1.225"/>
    </reaction>
</comment>
<dbReference type="PANTHER" id="PTHR22883">
    <property type="entry name" value="ZINC FINGER DHHC DOMAIN CONTAINING PROTEIN"/>
    <property type="match status" value="1"/>
</dbReference>
<evidence type="ECO:0000256" key="10">
    <source>
        <dbReference type="ARBA" id="ARBA00048048"/>
    </source>
</evidence>
<evidence type="ECO:0000256" key="12">
    <source>
        <dbReference type="SAM" id="MobiDB-lite"/>
    </source>
</evidence>
<evidence type="ECO:0000259" key="13">
    <source>
        <dbReference type="Pfam" id="PF01529"/>
    </source>
</evidence>
<dbReference type="PROSITE" id="PS50216">
    <property type="entry name" value="DHHC"/>
    <property type="match status" value="1"/>
</dbReference>
<feature type="transmembrane region" description="Helical" evidence="11">
    <location>
        <begin position="52"/>
        <end position="72"/>
    </location>
</feature>
<dbReference type="EC" id="2.3.1.225" evidence="11"/>
<dbReference type="GO" id="GO:0016020">
    <property type="term" value="C:membrane"/>
    <property type="evidence" value="ECO:0007669"/>
    <property type="project" value="UniProtKB-SubCell"/>
</dbReference>
<evidence type="ECO:0000256" key="7">
    <source>
        <dbReference type="ARBA" id="ARBA00023288"/>
    </source>
</evidence>
<keyword evidence="4 11" id="KW-1133">Transmembrane helix</keyword>
<proteinExistence type="inferred from homology"/>
<dbReference type="AlphaFoldDB" id="A0A8K0WNA7"/>
<evidence type="ECO:0000256" key="1">
    <source>
        <dbReference type="ARBA" id="ARBA00004141"/>
    </source>
</evidence>
<feature type="transmembrane region" description="Helical" evidence="11">
    <location>
        <begin position="190"/>
        <end position="213"/>
    </location>
</feature>
<feature type="domain" description="Palmitoyltransferase DHHC" evidence="13">
    <location>
        <begin position="144"/>
        <end position="263"/>
    </location>
</feature>
<keyword evidence="6" id="KW-0564">Palmitate</keyword>
<dbReference type="EMBL" id="JAGPNK010000014">
    <property type="protein sequence ID" value="KAH7309086.1"/>
    <property type="molecule type" value="Genomic_DNA"/>
</dbReference>
<evidence type="ECO:0000256" key="8">
    <source>
        <dbReference type="ARBA" id="ARBA00023315"/>
    </source>
</evidence>
<keyword evidence="7" id="KW-0449">Lipoprotein</keyword>
<gene>
    <name evidence="14" type="ORF">B0I35DRAFT_482818</name>
</gene>
<comment type="caution">
    <text evidence="14">The sequence shown here is derived from an EMBL/GenBank/DDBJ whole genome shotgun (WGS) entry which is preliminary data.</text>
</comment>
<evidence type="ECO:0000256" key="3">
    <source>
        <dbReference type="ARBA" id="ARBA00022692"/>
    </source>
</evidence>